<feature type="domain" description="N-acetyltransferase" evidence="13">
    <location>
        <begin position="144"/>
        <end position="304"/>
    </location>
</feature>
<evidence type="ECO:0000313" key="15">
    <source>
        <dbReference type="Proteomes" id="UP001530315"/>
    </source>
</evidence>
<dbReference type="PANTHER" id="PTHR20531:SF1">
    <property type="entry name" value="N-ALPHA-ACETYLTRANSFERASE 40"/>
    <property type="match status" value="1"/>
</dbReference>
<dbReference type="GO" id="GO:0005634">
    <property type="term" value="C:nucleus"/>
    <property type="evidence" value="ECO:0007669"/>
    <property type="project" value="UniProtKB-SubCell"/>
</dbReference>
<feature type="region of interest" description="Disordered" evidence="12">
    <location>
        <begin position="1"/>
        <end position="35"/>
    </location>
</feature>
<dbReference type="Proteomes" id="UP001530315">
    <property type="component" value="Unassembled WGS sequence"/>
</dbReference>
<dbReference type="AlphaFoldDB" id="A0ABD3QS46"/>
<organism evidence="14 15">
    <name type="scientific">Stephanodiscus triporus</name>
    <dbReference type="NCBI Taxonomy" id="2934178"/>
    <lineage>
        <taxon>Eukaryota</taxon>
        <taxon>Sar</taxon>
        <taxon>Stramenopiles</taxon>
        <taxon>Ochrophyta</taxon>
        <taxon>Bacillariophyta</taxon>
        <taxon>Coscinodiscophyceae</taxon>
        <taxon>Thalassiosirophycidae</taxon>
        <taxon>Stephanodiscales</taxon>
        <taxon>Stephanodiscaceae</taxon>
        <taxon>Stephanodiscus</taxon>
    </lineage>
</organism>
<comment type="catalytic activity">
    <reaction evidence="11">
        <text>N-terminal L-seryl-[histone H4] + acetyl-CoA = N-terminal N(alpha)-acetyl-L-seryl-[histone H4] + CoA + H(+)</text>
        <dbReference type="Rhea" id="RHEA:50596"/>
        <dbReference type="Rhea" id="RHEA-COMP:12740"/>
        <dbReference type="Rhea" id="RHEA-COMP:12743"/>
        <dbReference type="ChEBI" id="CHEBI:15378"/>
        <dbReference type="ChEBI" id="CHEBI:57287"/>
        <dbReference type="ChEBI" id="CHEBI:57288"/>
        <dbReference type="ChEBI" id="CHEBI:64738"/>
        <dbReference type="ChEBI" id="CHEBI:83690"/>
        <dbReference type="EC" id="2.3.1.257"/>
    </reaction>
</comment>
<evidence type="ECO:0000256" key="9">
    <source>
        <dbReference type="ARBA" id="ARBA00023315"/>
    </source>
</evidence>
<dbReference type="Pfam" id="PF00583">
    <property type="entry name" value="Acetyltransf_1"/>
    <property type="match status" value="1"/>
</dbReference>
<dbReference type="CDD" id="cd04301">
    <property type="entry name" value="NAT_SF"/>
    <property type="match status" value="1"/>
</dbReference>
<sequence>MTRSSKNKQQRSGKQKSSNKRPPKKDALWQQGQRQHLRSILVDANAKLNPLESIPSAFSSVPLSSASPRIDGSSANNTPSPTEQNDNGVTILRHFSSPLPPNILHQCLCMFRENMGDMYSSSKWGLDMEQKSNEMQHSDAKFLMVLSSSLDEESVDVAADSNDATTDVNINDAECVDAMKPRENGVEETINHLYDKCTVLGFVHFRYEYDDCNYPKHPVTYIYELQVHSNVQKLGIGKKLMTIVELISLNLNMEKVMLTVFRSNVAAMGFYERRNYKVDECSPSNFTGEENENCDYEILSKMLLVPRQKK</sequence>
<dbReference type="EC" id="2.3.1.257" evidence="4"/>
<dbReference type="GO" id="GO:0005737">
    <property type="term" value="C:cytoplasm"/>
    <property type="evidence" value="ECO:0007669"/>
    <property type="project" value="UniProtKB-SubCell"/>
</dbReference>
<comment type="similarity">
    <text evidence="3">Belongs to the acetyltransferase family. NAA40 subfamily.</text>
</comment>
<proteinExistence type="inferred from homology"/>
<evidence type="ECO:0000256" key="8">
    <source>
        <dbReference type="ARBA" id="ARBA00023242"/>
    </source>
</evidence>
<protein>
    <recommendedName>
        <fullName evidence="5">N-alpha-acetyltransferase 40</fullName>
        <ecNumber evidence="4">2.3.1.257</ecNumber>
    </recommendedName>
</protein>
<dbReference type="GO" id="GO:1990189">
    <property type="term" value="F:protein N-terminal-serine acetyltransferase activity"/>
    <property type="evidence" value="ECO:0007669"/>
    <property type="project" value="UniProtKB-EC"/>
</dbReference>
<comment type="catalytic activity">
    <reaction evidence="10">
        <text>N-terminal L-seryl-[histone H2A] + acetyl-CoA = N-terminal N(alpha)-acetyl-L-seryl-[histone H2A] + CoA + H(+)</text>
        <dbReference type="Rhea" id="RHEA:50600"/>
        <dbReference type="Rhea" id="RHEA-COMP:12742"/>
        <dbReference type="Rhea" id="RHEA-COMP:12744"/>
        <dbReference type="ChEBI" id="CHEBI:15378"/>
        <dbReference type="ChEBI" id="CHEBI:57287"/>
        <dbReference type="ChEBI" id="CHEBI:57288"/>
        <dbReference type="ChEBI" id="CHEBI:64738"/>
        <dbReference type="ChEBI" id="CHEBI:83690"/>
        <dbReference type="EC" id="2.3.1.257"/>
    </reaction>
</comment>
<evidence type="ECO:0000256" key="4">
    <source>
        <dbReference type="ARBA" id="ARBA00012950"/>
    </source>
</evidence>
<dbReference type="InterPro" id="IPR016181">
    <property type="entry name" value="Acyl_CoA_acyltransferase"/>
</dbReference>
<feature type="region of interest" description="Disordered" evidence="12">
    <location>
        <begin position="59"/>
        <end position="88"/>
    </location>
</feature>
<keyword evidence="8" id="KW-0539">Nucleus</keyword>
<evidence type="ECO:0000256" key="11">
    <source>
        <dbReference type="ARBA" id="ARBA00049524"/>
    </source>
</evidence>
<comment type="subcellular location">
    <subcellularLocation>
        <location evidence="2">Cytoplasm</location>
    </subcellularLocation>
    <subcellularLocation>
        <location evidence="1">Nucleus</location>
    </subcellularLocation>
</comment>
<keyword evidence="7" id="KW-0808">Transferase</keyword>
<evidence type="ECO:0000256" key="10">
    <source>
        <dbReference type="ARBA" id="ARBA00047821"/>
    </source>
</evidence>
<dbReference type="PROSITE" id="PS51186">
    <property type="entry name" value="GNAT"/>
    <property type="match status" value="1"/>
</dbReference>
<keyword evidence="15" id="KW-1185">Reference proteome</keyword>
<evidence type="ECO:0000256" key="5">
    <source>
        <dbReference type="ARBA" id="ARBA00015043"/>
    </source>
</evidence>
<keyword evidence="9" id="KW-0012">Acyltransferase</keyword>
<evidence type="ECO:0000256" key="2">
    <source>
        <dbReference type="ARBA" id="ARBA00004496"/>
    </source>
</evidence>
<evidence type="ECO:0000259" key="13">
    <source>
        <dbReference type="PROSITE" id="PS51186"/>
    </source>
</evidence>
<evidence type="ECO:0000256" key="6">
    <source>
        <dbReference type="ARBA" id="ARBA00022490"/>
    </source>
</evidence>
<evidence type="ECO:0000313" key="14">
    <source>
        <dbReference type="EMBL" id="KAL3801866.1"/>
    </source>
</evidence>
<dbReference type="InterPro" id="IPR039949">
    <property type="entry name" value="NAA40"/>
</dbReference>
<evidence type="ECO:0000256" key="7">
    <source>
        <dbReference type="ARBA" id="ARBA00022679"/>
    </source>
</evidence>
<evidence type="ECO:0000256" key="1">
    <source>
        <dbReference type="ARBA" id="ARBA00004123"/>
    </source>
</evidence>
<comment type="caution">
    <text evidence="14">The sequence shown here is derived from an EMBL/GenBank/DDBJ whole genome shotgun (WGS) entry which is preliminary data.</text>
</comment>
<name>A0ABD3QS46_9STRA</name>
<dbReference type="SUPFAM" id="SSF55729">
    <property type="entry name" value="Acyl-CoA N-acyltransferases (Nat)"/>
    <property type="match status" value="1"/>
</dbReference>
<dbReference type="Gene3D" id="3.40.630.30">
    <property type="match status" value="1"/>
</dbReference>
<keyword evidence="6" id="KW-0963">Cytoplasm</keyword>
<evidence type="ECO:0000256" key="12">
    <source>
        <dbReference type="SAM" id="MobiDB-lite"/>
    </source>
</evidence>
<dbReference type="PANTHER" id="PTHR20531">
    <property type="entry name" value="N-ALPHA-ACETYLTRANSFERASE 40"/>
    <property type="match status" value="1"/>
</dbReference>
<feature type="compositionally biased region" description="Polar residues" evidence="12">
    <location>
        <begin position="73"/>
        <end position="88"/>
    </location>
</feature>
<reference evidence="14 15" key="1">
    <citation type="submission" date="2024-10" db="EMBL/GenBank/DDBJ databases">
        <title>Updated reference genomes for cyclostephanoid diatoms.</title>
        <authorList>
            <person name="Roberts W.R."/>
            <person name="Alverson A.J."/>
        </authorList>
    </citation>
    <scope>NUCLEOTIDE SEQUENCE [LARGE SCALE GENOMIC DNA]</scope>
    <source>
        <strain evidence="14 15">AJA276-08</strain>
    </source>
</reference>
<feature type="compositionally biased region" description="Basic residues" evidence="12">
    <location>
        <begin position="1"/>
        <end position="23"/>
    </location>
</feature>
<gene>
    <name evidence="14" type="ORF">ACHAW5_003779</name>
</gene>
<feature type="compositionally biased region" description="Low complexity" evidence="12">
    <location>
        <begin position="59"/>
        <end position="68"/>
    </location>
</feature>
<evidence type="ECO:0000256" key="3">
    <source>
        <dbReference type="ARBA" id="ARBA00008870"/>
    </source>
</evidence>
<dbReference type="InterPro" id="IPR000182">
    <property type="entry name" value="GNAT_dom"/>
</dbReference>
<accession>A0ABD3QS46</accession>
<dbReference type="EMBL" id="JALLAZ020000172">
    <property type="protein sequence ID" value="KAL3801866.1"/>
    <property type="molecule type" value="Genomic_DNA"/>
</dbReference>